<keyword evidence="3" id="KW-1185">Reference proteome</keyword>
<accession>A0A402DNF8</accession>
<evidence type="ECO:0000256" key="1">
    <source>
        <dbReference type="SAM" id="Phobius"/>
    </source>
</evidence>
<reference evidence="2 3" key="1">
    <citation type="submission" date="2019-01" db="EMBL/GenBank/DDBJ databases">
        <title>Draft genome sequence of Cellulomonas takizawaensis strain TKZ-21.</title>
        <authorList>
            <person name="Yamamura H."/>
            <person name="Hayashi T."/>
            <person name="Hamada M."/>
            <person name="Serisawa Y."/>
            <person name="Matsuyama K."/>
            <person name="Nakagawa Y."/>
            <person name="Otoguro M."/>
            <person name="Yanagida F."/>
            <person name="Hayakawa M."/>
        </authorList>
    </citation>
    <scope>NUCLEOTIDE SEQUENCE [LARGE SCALE GENOMIC DNA]</scope>
    <source>
        <strain evidence="2 3">NBRC12680</strain>
    </source>
</reference>
<comment type="caution">
    <text evidence="2">The sequence shown here is derived from an EMBL/GenBank/DDBJ whole genome shotgun (WGS) entry which is preliminary data.</text>
</comment>
<organism evidence="2 3">
    <name type="scientific">Cellulomonas biazotea</name>
    <dbReference type="NCBI Taxonomy" id="1709"/>
    <lineage>
        <taxon>Bacteria</taxon>
        <taxon>Bacillati</taxon>
        <taxon>Actinomycetota</taxon>
        <taxon>Actinomycetes</taxon>
        <taxon>Micrococcales</taxon>
        <taxon>Cellulomonadaceae</taxon>
        <taxon>Cellulomonas</taxon>
    </lineage>
</organism>
<dbReference type="Proteomes" id="UP000289954">
    <property type="component" value="Unassembled WGS sequence"/>
</dbReference>
<dbReference type="OrthoDB" id="5121733at2"/>
<feature type="transmembrane region" description="Helical" evidence="1">
    <location>
        <begin position="20"/>
        <end position="40"/>
    </location>
</feature>
<protein>
    <submittedName>
        <fullName evidence="2">Uncharacterized protein</fullName>
    </submittedName>
</protein>
<name>A0A402DNF8_9CELL</name>
<keyword evidence="1" id="KW-1133">Transmembrane helix</keyword>
<sequence length="331" mass="34181">MVVQLALKAIPAIGKAGWKVLVPLGAATVAAVGVGAKGVIDTARGRSIRNTATQRFDEAISQCDAAQRRTEELARDYGAYQIQVHAQSVGRLADWLERNEHLVKRLNFKKVDGVRIRVPNIPKYVAAAENVTTGVTGLVSAVGAGVSAQAAAVWGVSAFATAGTGTAISSLSGAAAQSATLAWLGGGPIAAGGGGVAAGSAVLGLVTVVPVLLVGGFTMGVAGARTKTKAHGFAASVNVEIERIKLVEDLLGAVGHRIEELRETLGNLAKRATEALDRLESVDFDPNLHAREFVQALQLVTAVKEVLSTPVLDPSTGELTEASVEILRKYA</sequence>
<keyword evidence="1" id="KW-0812">Transmembrane</keyword>
<dbReference type="AlphaFoldDB" id="A0A402DNF8"/>
<dbReference type="EMBL" id="BIMR01000038">
    <property type="protein sequence ID" value="GCE75638.1"/>
    <property type="molecule type" value="Genomic_DNA"/>
</dbReference>
<proteinExistence type="predicted"/>
<dbReference type="RefSeq" id="WP_130780240.1">
    <property type="nucleotide sequence ID" value="NZ_BIMR01000038.1"/>
</dbReference>
<keyword evidence="1" id="KW-0472">Membrane</keyword>
<gene>
    <name evidence="2" type="ORF">CBZ_06940</name>
</gene>
<evidence type="ECO:0000313" key="3">
    <source>
        <dbReference type="Proteomes" id="UP000289954"/>
    </source>
</evidence>
<evidence type="ECO:0000313" key="2">
    <source>
        <dbReference type="EMBL" id="GCE75638.1"/>
    </source>
</evidence>